<accession>A0ABV5N6V2</accession>
<evidence type="ECO:0000313" key="2">
    <source>
        <dbReference type="Proteomes" id="UP001589709"/>
    </source>
</evidence>
<organism evidence="1 2">
    <name type="scientific">Streptomyces cinereospinus</name>
    <dbReference type="NCBI Taxonomy" id="285561"/>
    <lineage>
        <taxon>Bacteria</taxon>
        <taxon>Bacillati</taxon>
        <taxon>Actinomycetota</taxon>
        <taxon>Actinomycetes</taxon>
        <taxon>Kitasatosporales</taxon>
        <taxon>Streptomycetaceae</taxon>
        <taxon>Streptomyces</taxon>
    </lineage>
</organism>
<proteinExistence type="predicted"/>
<dbReference type="RefSeq" id="WP_359845724.1">
    <property type="nucleotide sequence ID" value="NZ_JBHMCY010000053.1"/>
</dbReference>
<comment type="caution">
    <text evidence="1">The sequence shown here is derived from an EMBL/GenBank/DDBJ whole genome shotgun (WGS) entry which is preliminary data.</text>
</comment>
<protein>
    <submittedName>
        <fullName evidence="1">Uncharacterized protein</fullName>
    </submittedName>
</protein>
<sequence length="93" mass="9797">MIKLSWALMGEHADEWTGADTQEGAAVLEDRLTAVVEDSGMTAETAQHWRSTFLAPVVEALRTEGQAAISRGATWSKAAGPMLVSVSPALAVS</sequence>
<evidence type="ECO:0000313" key="1">
    <source>
        <dbReference type="EMBL" id="MFB9465796.1"/>
    </source>
</evidence>
<gene>
    <name evidence="1" type="ORF">ACFF45_24580</name>
</gene>
<keyword evidence="2" id="KW-1185">Reference proteome</keyword>
<reference evidence="1 2" key="1">
    <citation type="submission" date="2024-09" db="EMBL/GenBank/DDBJ databases">
        <authorList>
            <person name="Sun Q."/>
            <person name="Mori K."/>
        </authorList>
    </citation>
    <scope>NUCLEOTIDE SEQUENCE [LARGE SCALE GENOMIC DNA]</scope>
    <source>
        <strain evidence="1 2">JCM 6917</strain>
    </source>
</reference>
<name>A0ABV5N6V2_9ACTN</name>
<dbReference type="Proteomes" id="UP001589709">
    <property type="component" value="Unassembled WGS sequence"/>
</dbReference>
<dbReference type="EMBL" id="JBHMCY010000053">
    <property type="protein sequence ID" value="MFB9465796.1"/>
    <property type="molecule type" value="Genomic_DNA"/>
</dbReference>